<feature type="domain" description="DUF676" evidence="3">
    <location>
        <begin position="137"/>
        <end position="196"/>
    </location>
</feature>
<dbReference type="Proteomes" id="UP000295714">
    <property type="component" value="Unassembled WGS sequence"/>
</dbReference>
<dbReference type="EMBL" id="SMGI01000002">
    <property type="protein sequence ID" value="TCK67363.1"/>
    <property type="molecule type" value="Genomic_DNA"/>
</dbReference>
<gene>
    <name evidence="5" type="ORF">DFQ05_1137</name>
</gene>
<dbReference type="SUPFAM" id="SSF53474">
    <property type="entry name" value="alpha/beta-Hydrolases"/>
    <property type="match status" value="1"/>
</dbReference>
<feature type="chain" id="PRO_5020320798" evidence="2">
    <location>
        <begin position="19"/>
        <end position="573"/>
    </location>
</feature>
<sequence>MKKNYLFALIVFPFFAISQVTPIPITSDLTADLTGYSGATEFVGQAEYFIYLSADNTLDKPIFLIDGFDPGDSRNIDVLYSSLDYTGNPNFTNLGDELRAEGFDIVVVNFPTYTNSGGTEVDGGADFIERNALTLVKIIETINTDKAANTPEQNVIIGPSMGGLISRYALNYMENNMLDADTRLWISFDAPHLGANVPIGLQHQFNYLANNSLSPVAEVQPIIDDVLNSPAARQLLVDHFLAHLDSSGDGVTFDPALTLPIADTYRTQFETNINSLDGDANTIDFPQNVRKVSVVNGSGIGANYNAIDGTPVTPGFEIVNTTLPVDLGFLGTINVDININMTPNSGSSQQVSSFFTTVIFIGTVQSIASSGTTNFDGIDAAPGGLFDLTGLASDLPTTGVAADFLNALTIDKFSFIPTVSALALEITDEGNNADNINWYHDINLTSGRATTNNTPFDNTFLPDANEDHVAVTEANAAFMLSEIRGTALSTSETNTRVIKLAKNPVTNELILQSNSNENVSLSIIDFTGKTVFKTNTFLGNRTIIPISLDSGFYILKVLGENNTRFTTKFIVNK</sequence>
<dbReference type="Pfam" id="PF18962">
    <property type="entry name" value="Por_Secre_tail"/>
    <property type="match status" value="1"/>
</dbReference>
<keyword evidence="6" id="KW-1185">Reference proteome</keyword>
<dbReference type="NCBIfam" id="TIGR04183">
    <property type="entry name" value="Por_Secre_tail"/>
    <property type="match status" value="1"/>
</dbReference>
<proteinExistence type="predicted"/>
<evidence type="ECO:0000256" key="2">
    <source>
        <dbReference type="SAM" id="SignalP"/>
    </source>
</evidence>
<accession>A0A4R1KS05</accession>
<dbReference type="AlphaFoldDB" id="A0A4R1KS05"/>
<evidence type="ECO:0000313" key="5">
    <source>
        <dbReference type="EMBL" id="TCK67363.1"/>
    </source>
</evidence>
<reference evidence="5 6" key="1">
    <citation type="journal article" date="2015" name="Stand. Genomic Sci.">
        <title>Genomic Encyclopedia of Bacterial and Archaeal Type Strains, Phase III: the genomes of soil and plant-associated and newly described type strains.</title>
        <authorList>
            <person name="Whitman W.B."/>
            <person name="Woyke T."/>
            <person name="Klenk H.P."/>
            <person name="Zhou Y."/>
            <person name="Lilburn T.G."/>
            <person name="Beck B.J."/>
            <person name="De Vos P."/>
            <person name="Vandamme P."/>
            <person name="Eisen J.A."/>
            <person name="Garrity G."/>
            <person name="Hugenholtz P."/>
            <person name="Kyrpides N.C."/>
        </authorList>
    </citation>
    <scope>NUCLEOTIDE SEQUENCE [LARGE SCALE GENOMIC DNA]</scope>
    <source>
        <strain evidence="5 6">CECT 8445</strain>
    </source>
</reference>
<dbReference type="InterPro" id="IPR029058">
    <property type="entry name" value="AB_hydrolase_fold"/>
</dbReference>
<evidence type="ECO:0000313" key="6">
    <source>
        <dbReference type="Proteomes" id="UP000295714"/>
    </source>
</evidence>
<dbReference type="OrthoDB" id="4535652at2"/>
<dbReference type="InterPro" id="IPR026444">
    <property type="entry name" value="Secre_tail"/>
</dbReference>
<protein>
    <submittedName>
        <fullName evidence="5">Putative secreted protein (Por secretion system target)</fullName>
    </submittedName>
</protein>
<organism evidence="5 6">
    <name type="scientific">Winogradskyella wandonensis</name>
    <dbReference type="NCBI Taxonomy" id="1442586"/>
    <lineage>
        <taxon>Bacteria</taxon>
        <taxon>Pseudomonadati</taxon>
        <taxon>Bacteroidota</taxon>
        <taxon>Flavobacteriia</taxon>
        <taxon>Flavobacteriales</taxon>
        <taxon>Flavobacteriaceae</taxon>
        <taxon>Winogradskyella</taxon>
    </lineage>
</organism>
<dbReference type="RefSeq" id="WP_132704426.1">
    <property type="nucleotide sequence ID" value="NZ_SMGI01000002.1"/>
</dbReference>
<comment type="caution">
    <text evidence="5">The sequence shown here is derived from an EMBL/GenBank/DDBJ whole genome shotgun (WGS) entry which is preliminary data.</text>
</comment>
<dbReference type="Gene3D" id="3.40.50.1820">
    <property type="entry name" value="alpha/beta hydrolase"/>
    <property type="match status" value="1"/>
</dbReference>
<keyword evidence="1 2" id="KW-0732">Signal</keyword>
<name>A0A4R1KS05_9FLAO</name>
<dbReference type="InterPro" id="IPR007751">
    <property type="entry name" value="DUF676_lipase-like"/>
</dbReference>
<feature type="domain" description="Secretion system C-terminal sorting" evidence="4">
    <location>
        <begin position="503"/>
        <end position="571"/>
    </location>
</feature>
<evidence type="ECO:0000256" key="1">
    <source>
        <dbReference type="ARBA" id="ARBA00022729"/>
    </source>
</evidence>
<feature type="signal peptide" evidence="2">
    <location>
        <begin position="1"/>
        <end position="18"/>
    </location>
</feature>
<dbReference type="Pfam" id="PF05057">
    <property type="entry name" value="DUF676"/>
    <property type="match status" value="1"/>
</dbReference>
<evidence type="ECO:0000259" key="3">
    <source>
        <dbReference type="Pfam" id="PF05057"/>
    </source>
</evidence>
<evidence type="ECO:0000259" key="4">
    <source>
        <dbReference type="Pfam" id="PF18962"/>
    </source>
</evidence>